<dbReference type="Proteomes" id="UP000288669">
    <property type="component" value="Unassembled WGS sequence"/>
</dbReference>
<dbReference type="Gene3D" id="1.10.1660.10">
    <property type="match status" value="1"/>
</dbReference>
<dbReference type="PROSITE" id="PS50937">
    <property type="entry name" value="HTH_MERR_2"/>
    <property type="match status" value="1"/>
</dbReference>
<feature type="domain" description="HTH merR-type" evidence="4">
    <location>
        <begin position="3"/>
        <end position="72"/>
    </location>
</feature>
<evidence type="ECO:0000313" key="5">
    <source>
        <dbReference type="EMBL" id="RSU08247.1"/>
    </source>
</evidence>
<keyword evidence="6" id="KW-1185">Reference proteome</keyword>
<evidence type="ECO:0000256" key="1">
    <source>
        <dbReference type="ARBA" id="ARBA00023015"/>
    </source>
</evidence>
<organism evidence="5 6">
    <name type="scientific">Vagococcus entomophilus</name>
    <dbReference type="NCBI Taxonomy" id="1160095"/>
    <lineage>
        <taxon>Bacteria</taxon>
        <taxon>Bacillati</taxon>
        <taxon>Bacillota</taxon>
        <taxon>Bacilli</taxon>
        <taxon>Lactobacillales</taxon>
        <taxon>Enterococcaceae</taxon>
        <taxon>Vagococcus</taxon>
    </lineage>
</organism>
<dbReference type="PANTHER" id="PTHR30204">
    <property type="entry name" value="REDOX-CYCLING DRUG-SENSING TRANSCRIPTIONAL ACTIVATOR SOXR"/>
    <property type="match status" value="1"/>
</dbReference>
<protein>
    <recommendedName>
        <fullName evidence="4">HTH merR-type domain-containing protein</fullName>
    </recommendedName>
</protein>
<dbReference type="PANTHER" id="PTHR30204:SF94">
    <property type="entry name" value="HEAVY METAL-DEPENDENT TRANSCRIPTIONAL REGULATOR HI_0293-RELATED"/>
    <property type="match status" value="1"/>
</dbReference>
<proteinExistence type="predicted"/>
<dbReference type="SUPFAM" id="SSF46955">
    <property type="entry name" value="Putative DNA-binding domain"/>
    <property type="match status" value="1"/>
</dbReference>
<dbReference type="Pfam" id="PF13411">
    <property type="entry name" value="MerR_1"/>
    <property type="match status" value="1"/>
</dbReference>
<comment type="caution">
    <text evidence="5">The sequence shown here is derived from an EMBL/GenBank/DDBJ whole genome shotgun (WGS) entry which is preliminary data.</text>
</comment>
<dbReference type="EMBL" id="NGJZ01000001">
    <property type="protein sequence ID" value="RSU08247.1"/>
    <property type="molecule type" value="Genomic_DNA"/>
</dbReference>
<accession>A0A430AJZ6</accession>
<gene>
    <name evidence="5" type="ORF">CBF30_03120</name>
</gene>
<dbReference type="OrthoDB" id="9773308at2"/>
<dbReference type="RefSeq" id="WP_126822666.1">
    <property type="nucleotide sequence ID" value="NZ_JBHLWU010000001.1"/>
</dbReference>
<reference evidence="5 6" key="1">
    <citation type="submission" date="2017-05" db="EMBL/GenBank/DDBJ databases">
        <title>Vagococcus spp. assemblies.</title>
        <authorList>
            <person name="Gulvik C.A."/>
        </authorList>
    </citation>
    <scope>NUCLEOTIDE SEQUENCE [LARGE SCALE GENOMIC DNA]</scope>
    <source>
        <strain evidence="5 6">DSM 24756</strain>
    </source>
</reference>
<evidence type="ECO:0000259" key="4">
    <source>
        <dbReference type="PROSITE" id="PS50937"/>
    </source>
</evidence>
<dbReference type="InterPro" id="IPR009061">
    <property type="entry name" value="DNA-bd_dom_put_sf"/>
</dbReference>
<dbReference type="InterPro" id="IPR000551">
    <property type="entry name" value="MerR-type_HTH_dom"/>
</dbReference>
<dbReference type="GO" id="GO:0003677">
    <property type="term" value="F:DNA binding"/>
    <property type="evidence" value="ECO:0007669"/>
    <property type="project" value="UniProtKB-KW"/>
</dbReference>
<dbReference type="GO" id="GO:0003700">
    <property type="term" value="F:DNA-binding transcription factor activity"/>
    <property type="evidence" value="ECO:0007669"/>
    <property type="project" value="InterPro"/>
</dbReference>
<sequence>MKLLSTGELATLFSLSKYTIRHYIEIELLIPHQKNKNGYYCFDEENIYTLYQIIVFRNIGYSLNEIKRILTHDTLVDALETAKTNLQQKIDELFAIKSTVNNILEAQKSYKLNEVVYFERTTRYFKTLPSIALENGQVNLLKAAKAKITPLDEVFYVTSKTLPHIPCLECEEEESAFDFPKGTYACKSFLVKDEACISENVALFLSDMLLTVNGLSQNELLLYENIPCSLAYNNETVFSMEIKL</sequence>
<dbReference type="SMART" id="SM00422">
    <property type="entry name" value="HTH_MERR"/>
    <property type="match status" value="1"/>
</dbReference>
<evidence type="ECO:0000256" key="3">
    <source>
        <dbReference type="ARBA" id="ARBA00023163"/>
    </source>
</evidence>
<keyword evidence="2" id="KW-0238">DNA-binding</keyword>
<keyword evidence="1" id="KW-0805">Transcription regulation</keyword>
<name>A0A430AJZ6_9ENTE</name>
<dbReference type="InterPro" id="IPR047057">
    <property type="entry name" value="MerR_fam"/>
</dbReference>
<dbReference type="AlphaFoldDB" id="A0A430AJZ6"/>
<evidence type="ECO:0000256" key="2">
    <source>
        <dbReference type="ARBA" id="ARBA00023125"/>
    </source>
</evidence>
<evidence type="ECO:0000313" key="6">
    <source>
        <dbReference type="Proteomes" id="UP000288669"/>
    </source>
</evidence>
<keyword evidence="3" id="KW-0804">Transcription</keyword>